<sequence>MTVRETPEERAERYERGDIDISPNATISSGDEAARRGRAVVESALDADELAELDAAIRRGRPSLGQAAARGESPKRQVRLPEELDRALTERAKREHRKASAVIRDALTEYLRAS</sequence>
<name>A0ABS4ZKP4_9MICO</name>
<gene>
    <name evidence="3" type="ORF">JOF34_002514</name>
</gene>
<dbReference type="CDD" id="cd21631">
    <property type="entry name" value="RHH_CopG_NikR-like"/>
    <property type="match status" value="1"/>
</dbReference>
<dbReference type="Proteomes" id="UP001519362">
    <property type="component" value="Unassembled WGS sequence"/>
</dbReference>
<dbReference type="InterPro" id="IPR010985">
    <property type="entry name" value="Ribbon_hlx_hlx"/>
</dbReference>
<dbReference type="RefSeq" id="WP_165137950.1">
    <property type="nucleotide sequence ID" value="NZ_CP049254.1"/>
</dbReference>
<dbReference type="Gene3D" id="1.10.1220.10">
    <property type="entry name" value="Met repressor-like"/>
    <property type="match status" value="1"/>
</dbReference>
<feature type="compositionally biased region" description="Basic and acidic residues" evidence="1">
    <location>
        <begin position="1"/>
        <end position="19"/>
    </location>
</feature>
<dbReference type="InterPro" id="IPR013321">
    <property type="entry name" value="Arc_rbn_hlx_hlx"/>
</dbReference>
<reference evidence="3 4" key="1">
    <citation type="submission" date="2021-03" db="EMBL/GenBank/DDBJ databases">
        <title>Sequencing the genomes of 1000 actinobacteria strains.</title>
        <authorList>
            <person name="Klenk H.-P."/>
        </authorList>
    </citation>
    <scope>NUCLEOTIDE SEQUENCE [LARGE SCALE GENOMIC DNA]</scope>
    <source>
        <strain evidence="3 4">DSM 24221</strain>
    </source>
</reference>
<feature type="region of interest" description="Disordered" evidence="1">
    <location>
        <begin position="1"/>
        <end position="33"/>
    </location>
</feature>
<dbReference type="Pfam" id="PF01402">
    <property type="entry name" value="RHH_1"/>
    <property type="match status" value="1"/>
</dbReference>
<proteinExistence type="predicted"/>
<keyword evidence="4" id="KW-1185">Reference proteome</keyword>
<evidence type="ECO:0000313" key="4">
    <source>
        <dbReference type="Proteomes" id="UP001519362"/>
    </source>
</evidence>
<dbReference type="SUPFAM" id="SSF47598">
    <property type="entry name" value="Ribbon-helix-helix"/>
    <property type="match status" value="1"/>
</dbReference>
<dbReference type="EMBL" id="JAGIOL010000002">
    <property type="protein sequence ID" value="MBP2437870.1"/>
    <property type="molecule type" value="Genomic_DNA"/>
</dbReference>
<organism evidence="3 4">
    <name type="scientific">Microbacterium amylolyticum</name>
    <dbReference type="NCBI Taxonomy" id="936337"/>
    <lineage>
        <taxon>Bacteria</taxon>
        <taxon>Bacillati</taxon>
        <taxon>Actinomycetota</taxon>
        <taxon>Actinomycetes</taxon>
        <taxon>Micrococcales</taxon>
        <taxon>Microbacteriaceae</taxon>
        <taxon>Microbacterium</taxon>
    </lineage>
</organism>
<comment type="caution">
    <text evidence="3">The sequence shown here is derived from an EMBL/GenBank/DDBJ whole genome shotgun (WGS) entry which is preliminary data.</text>
</comment>
<feature type="domain" description="Ribbon-helix-helix protein CopG" evidence="2">
    <location>
        <begin position="77"/>
        <end position="112"/>
    </location>
</feature>
<evidence type="ECO:0000259" key="2">
    <source>
        <dbReference type="Pfam" id="PF01402"/>
    </source>
</evidence>
<evidence type="ECO:0000313" key="3">
    <source>
        <dbReference type="EMBL" id="MBP2437870.1"/>
    </source>
</evidence>
<dbReference type="InterPro" id="IPR002145">
    <property type="entry name" value="CopG"/>
</dbReference>
<protein>
    <submittedName>
        <fullName evidence="3">Transcriptional regulator</fullName>
    </submittedName>
</protein>
<accession>A0ABS4ZKP4</accession>
<evidence type="ECO:0000256" key="1">
    <source>
        <dbReference type="SAM" id="MobiDB-lite"/>
    </source>
</evidence>